<feature type="compositionally biased region" description="Acidic residues" evidence="1">
    <location>
        <begin position="563"/>
        <end position="573"/>
    </location>
</feature>
<dbReference type="PANTHER" id="PTHR10663:SF405">
    <property type="entry name" value="ARF GUANINE NUCLEOTIDE EXCHANGE FACTOR SYT1"/>
    <property type="match status" value="1"/>
</dbReference>
<feature type="compositionally biased region" description="Polar residues" evidence="1">
    <location>
        <begin position="897"/>
        <end position="909"/>
    </location>
</feature>
<feature type="compositionally biased region" description="Low complexity" evidence="1">
    <location>
        <begin position="1230"/>
        <end position="1256"/>
    </location>
</feature>
<feature type="compositionally biased region" description="Polar residues" evidence="1">
    <location>
        <begin position="1410"/>
        <end position="1428"/>
    </location>
</feature>
<reference evidence="4 5" key="1">
    <citation type="journal article" date="2013" name="Nat. Commun.">
        <title>The evolution and pathogenic mechanisms of the rice sheath blight pathogen.</title>
        <authorList>
            <person name="Zheng A."/>
            <person name="Lin R."/>
            <person name="Xu L."/>
            <person name="Qin P."/>
            <person name="Tang C."/>
            <person name="Ai P."/>
            <person name="Zhang D."/>
            <person name="Liu Y."/>
            <person name="Sun Z."/>
            <person name="Feng H."/>
            <person name="Wang Y."/>
            <person name="Chen Y."/>
            <person name="Liang X."/>
            <person name="Fu R."/>
            <person name="Li Q."/>
            <person name="Zhang J."/>
            <person name="Yu X."/>
            <person name="Xie Z."/>
            <person name="Ding L."/>
            <person name="Guan P."/>
            <person name="Tang J."/>
            <person name="Liang Y."/>
            <person name="Wang S."/>
            <person name="Deng Q."/>
            <person name="Li S."/>
            <person name="Zhu J."/>
            <person name="Wang L."/>
            <person name="Liu H."/>
            <person name="Li P."/>
        </authorList>
    </citation>
    <scope>NUCLEOTIDE SEQUENCE [LARGE SCALE GENOMIC DNA]</scope>
    <source>
        <strain evidence="5">AG-1 IA</strain>
    </source>
</reference>
<accession>L8X0U3</accession>
<feature type="region of interest" description="Disordered" evidence="1">
    <location>
        <begin position="445"/>
        <end position="653"/>
    </location>
</feature>
<dbReference type="SUPFAM" id="SSF50729">
    <property type="entry name" value="PH domain-like"/>
    <property type="match status" value="1"/>
</dbReference>
<dbReference type="Gene3D" id="3.40.50.1110">
    <property type="entry name" value="SGNH hydrolase"/>
    <property type="match status" value="1"/>
</dbReference>
<feature type="compositionally biased region" description="Basic residues" evidence="1">
    <location>
        <begin position="911"/>
        <end position="922"/>
    </location>
</feature>
<dbReference type="Gene3D" id="1.10.220.20">
    <property type="match status" value="1"/>
</dbReference>
<proteinExistence type="predicted"/>
<evidence type="ECO:0000313" key="4">
    <source>
        <dbReference type="EMBL" id="ELU42653.1"/>
    </source>
</evidence>
<evidence type="ECO:0000313" key="5">
    <source>
        <dbReference type="Proteomes" id="UP000011668"/>
    </source>
</evidence>
<dbReference type="STRING" id="983506.L8X0U3"/>
<keyword evidence="2" id="KW-0732">Signal</keyword>
<feature type="region of interest" description="Disordered" evidence="1">
    <location>
        <begin position="1203"/>
        <end position="1373"/>
    </location>
</feature>
<feature type="compositionally biased region" description="Basic residues" evidence="1">
    <location>
        <begin position="603"/>
        <end position="615"/>
    </location>
</feature>
<dbReference type="InterPro" id="IPR036514">
    <property type="entry name" value="SGNH_hydro_sf"/>
</dbReference>
<feature type="region of interest" description="Disordered" evidence="1">
    <location>
        <begin position="777"/>
        <end position="1043"/>
    </location>
</feature>
<keyword evidence="5" id="KW-1185">Reference proteome</keyword>
<organism evidence="4 5">
    <name type="scientific">Thanatephorus cucumeris (strain AG1-IA)</name>
    <name type="common">Rice sheath blight fungus</name>
    <name type="synonym">Rhizoctonia solani</name>
    <dbReference type="NCBI Taxonomy" id="983506"/>
    <lineage>
        <taxon>Eukaryota</taxon>
        <taxon>Fungi</taxon>
        <taxon>Dikarya</taxon>
        <taxon>Basidiomycota</taxon>
        <taxon>Agaricomycotina</taxon>
        <taxon>Agaricomycetes</taxon>
        <taxon>Cantharellales</taxon>
        <taxon>Ceratobasidiaceae</taxon>
        <taxon>Rhizoctonia</taxon>
        <taxon>Rhizoctonia solani AG-1</taxon>
    </lineage>
</organism>
<feature type="compositionally biased region" description="Polar residues" evidence="1">
    <location>
        <begin position="942"/>
        <end position="952"/>
    </location>
</feature>
<feature type="compositionally biased region" description="Polar residues" evidence="1">
    <location>
        <begin position="1521"/>
        <end position="1531"/>
    </location>
</feature>
<feature type="signal peptide" evidence="2">
    <location>
        <begin position="1"/>
        <end position="28"/>
    </location>
</feature>
<feature type="compositionally biased region" description="Pro residues" evidence="1">
    <location>
        <begin position="1163"/>
        <end position="1173"/>
    </location>
</feature>
<feature type="region of interest" description="Disordered" evidence="1">
    <location>
        <begin position="1402"/>
        <end position="1593"/>
    </location>
</feature>
<dbReference type="HOGENOM" id="CLU_001294_0_0_1"/>
<feature type="compositionally biased region" description="Basic and acidic residues" evidence="1">
    <location>
        <begin position="467"/>
        <end position="494"/>
    </location>
</feature>
<protein>
    <submittedName>
        <fullName evidence="4">Sec7 domain-containing protein</fullName>
    </submittedName>
</protein>
<evidence type="ECO:0000259" key="3">
    <source>
        <dbReference type="PROSITE" id="PS50190"/>
    </source>
</evidence>
<feature type="compositionally biased region" description="Polar residues" evidence="1">
    <location>
        <begin position="1560"/>
        <end position="1570"/>
    </location>
</feature>
<feature type="compositionally biased region" description="Polar residues" evidence="1">
    <location>
        <begin position="783"/>
        <end position="806"/>
    </location>
</feature>
<dbReference type="InterPro" id="IPR000904">
    <property type="entry name" value="Sec7_dom"/>
</dbReference>
<comment type="caution">
    <text evidence="4">The sequence shown here is derived from an EMBL/GenBank/DDBJ whole genome shotgun (WGS) entry which is preliminary data.</text>
</comment>
<dbReference type="GO" id="GO:0005085">
    <property type="term" value="F:guanyl-nucleotide exchange factor activity"/>
    <property type="evidence" value="ECO:0007669"/>
    <property type="project" value="InterPro"/>
</dbReference>
<feature type="domain" description="SEC7" evidence="3">
    <location>
        <begin position="1720"/>
        <end position="1896"/>
    </location>
</feature>
<dbReference type="OrthoDB" id="430364at2759"/>
<dbReference type="Proteomes" id="UP000011668">
    <property type="component" value="Unassembled WGS sequence"/>
</dbReference>
<dbReference type="PROSITE" id="PS50190">
    <property type="entry name" value="SEC7"/>
    <property type="match status" value="1"/>
</dbReference>
<dbReference type="OMA" id="IIMWRSG"/>
<feature type="region of interest" description="Disordered" evidence="1">
    <location>
        <begin position="1147"/>
        <end position="1184"/>
    </location>
</feature>
<name>L8X0U3_THACA</name>
<dbReference type="PANTHER" id="PTHR10663">
    <property type="entry name" value="GUANYL-NUCLEOTIDE EXCHANGE FACTOR"/>
    <property type="match status" value="1"/>
</dbReference>
<gene>
    <name evidence="4" type="ORF">AG1IA_03316</name>
</gene>
<dbReference type="Pfam" id="PF01369">
    <property type="entry name" value="Sec7"/>
    <property type="match status" value="1"/>
</dbReference>
<dbReference type="Gene3D" id="1.10.1000.11">
    <property type="entry name" value="Arf Nucleotide-binding Site Opener,domain 2"/>
    <property type="match status" value="1"/>
</dbReference>
<sequence>MLSSDHTSVIMHLFDVLSILALAVSTEAVKWSETKHVLAFGDSYTFVAGTMGHTNFRFKQARSYIIGYGCSRLVNTLKLTRDDLVDRRALTGPIGGRPSECPRALWNFAFAGAAIDPAIITPHTEWVVPLTDQVGQWLQARKEKLIEAPGNDSLAAFFIGINDTSDVKGWTNVSRDLPISRNVSIITETQITDWMGPNISWLRYIDLRRIQEQVYDTGIRSFLFLNVPTRDRSPGSLGRPDVGNQIAQVKNFNILLEQRVNAFKSSRNDTSVVLFDTNMLMDEALDNARQFGFTNTTGSKPWCRVRPGTHTKRASCLSAHSSNGFLDYQDNGRYTLVYALLRSRQRWWLRRGPKTFVISTGRLGPRFDLPGSNFSNPTIGSTRYCDIQSQTRGRRTLHIAKQACDKINSCLLQDTEHMDRARSPPPPPGSAALRADMVAKLKRAASLPRMKDGRRPPMPMHSEGVSEGERVIPHSDDPDVERRRAAHAVGHEPDTETEGESGAVSEPTPNVGVYGRTDSLRTIRPGDTPKETPSTGLQRSATTGGKIETQKSTIPMPKSPGSEDGEDWTEDDPAVVANSRPPPLVIPTTNEQSVPQLHPAPPPRKRTRSRSRSRSRSLERKRIAQQLKQLEEEAQMSSSTDDHPPLPDLGPDALGPYYSPLVYSTPMSSMTPHPLPGSRAQSPALELALSAAMLNAARTPPLAALQQQIQARSASRSPTPNLLGSPIFQTPISPTTPMMLNPGVPSLDHIRDRLGAHLFRSKSAKERMEQQGEEYQIPLPPSRVNTPSALSRANTPGLGRSNTTAGTPIGDRNVVRQVMMKKLVGRVDKERGDGDQTSGAEDTVLMHGRATPFGGKPITPGTANGVRPNTPGNIARANTPGVRSPTPGGRGGAQTPDGGTSSNPGTPTQGKRGKRSHRRRSRNGVVPVVDDREDSQAVAPQRATSTTYSPNTHVLPVQKDDDDDDDERVTELQRQRSLREREKALQKLAGGPLSRAPSAHRPPLVEEEDDETPEANVPTHPTLPTPASTTPQPRFPHHISDTSVHSGTSIPVFMSDQGTLSSFRTDAFPVTISQYHKEGNSPATRVLEEVEDQEYEGEQEQVVYPESPRAKARRTLIEVNREESHVLLFLDSSLGNGVPDYAKHVELDEDEDNDGETDREVQPPFPAYHPPKPSHASWISRPSTVDMSSPQVELLALLPSTPPTTTLFPNSPQLDPHGSSASLSSNLGFPAGASSTTSGHSSSQNQQTTSASQNPSFTDWEDVPDSDLPAPQSSKRGKKDGSVGRGWSQKVMTSFGSLSRSASRAEGRRSRSNSIVTGKREDSVNRESAASATSGKTDGTHSQGSHHTAGQNSHPGASVMSLTNHMHGGVSPLPPVLSTDPRLADNKLHAFPGIHKLEAERERKLRERGQSVSNNLDNVEQFSNSATPSPEREVERRLTHQHSDSRLLSRFQNTGAVPPKQEYLDIRASDATPAKGLPHTRDGVKKWLKVFQPTSGGNNKPARNRKASLTDVITGRMRLSENGSTRGSNAKQRPPLEHQTGSSETNRMELSADPFAGPQLSPSEVTPSPASTHSLSFSTTLSPAGSPRNSKPTKPLLKLDYVMAQVEALLSSDSQSRPVQLDDPPRKLLLMSPVLQVVNQNTVKDRYLFLFTDLLVIAKPLILEDDSARDAHKPSLERTLVIRSVIELHKLHLHSIRDEHTPLVSSSDAEPQPAMKLFAQKFAKDGIHAVASLQEKAKLQNEPATVAQLLFQTTELDRVQLGLVLAHRSSKAILRHFIDRFGFATIRIDHALRIFLLSIVLPSDSGSVDYLLATFATRWFEANSGVVAFDKDLAIRLVLAIMQLNSALHSGYDAQFSFPNRAISVRDFIDAFRTRDVRMLVPDEVLERIYASVRHQRIDQALDPREDAPVKNVIISPGRLPDRLTCRVASEPITIRIPEPDSDFTIRLYGQDLTFEPSVLDFSDSNEQTFKVVGNSFGTKSMIMARTGPNAALYTGLPLSNKFSVERAFMRNTFQVSFVRHTEQPRKYMFSVEGSLVHQQWMSVMRRQIARAVEADAAVAPVGALSTQARRAAEAVAVQVLRDTLIAPEEGRNTTTNSHRPGHTRVGSSMLAFGEGLASSTQSSSTPKGAPRTGHDLVTICQQNSLLPLVLVLEWERRYQWIELWSKWTRQDLKDWRLGSWSVWYAPLNLLVSTRLLTILLSGSVSVNYLNDF</sequence>
<feature type="chain" id="PRO_5003997076" evidence="2">
    <location>
        <begin position="29"/>
        <end position="2213"/>
    </location>
</feature>
<dbReference type="InterPro" id="IPR023394">
    <property type="entry name" value="Sec7_C_sf"/>
</dbReference>
<feature type="compositionally biased region" description="Polar residues" evidence="1">
    <location>
        <begin position="1326"/>
        <end position="1364"/>
    </location>
</feature>
<feature type="compositionally biased region" description="Low complexity" evidence="1">
    <location>
        <begin position="1571"/>
        <end position="1582"/>
    </location>
</feature>
<feature type="compositionally biased region" description="Basic and acidic residues" evidence="1">
    <location>
        <begin position="1430"/>
        <end position="1447"/>
    </location>
</feature>
<evidence type="ECO:0000256" key="2">
    <source>
        <dbReference type="SAM" id="SignalP"/>
    </source>
</evidence>
<dbReference type="GO" id="GO:0032012">
    <property type="term" value="P:regulation of ARF protein signal transduction"/>
    <property type="evidence" value="ECO:0007669"/>
    <property type="project" value="InterPro"/>
</dbReference>
<feature type="compositionally biased region" description="Polar residues" evidence="1">
    <location>
        <begin position="531"/>
        <end position="543"/>
    </location>
</feature>
<dbReference type="SUPFAM" id="SSF48425">
    <property type="entry name" value="Sec7 domain"/>
    <property type="match status" value="1"/>
</dbReference>
<dbReference type="EMBL" id="AFRT01000776">
    <property type="protein sequence ID" value="ELU42653.1"/>
    <property type="molecule type" value="Genomic_DNA"/>
</dbReference>
<evidence type="ECO:0000256" key="1">
    <source>
        <dbReference type="SAM" id="MobiDB-lite"/>
    </source>
</evidence>
<dbReference type="InterPro" id="IPR035999">
    <property type="entry name" value="Sec7_dom_sf"/>
</dbReference>
<dbReference type="SMART" id="SM00222">
    <property type="entry name" value="Sec7"/>
    <property type="match status" value="1"/>
</dbReference>
<feature type="compositionally biased region" description="Basic and acidic residues" evidence="1">
    <location>
        <begin position="969"/>
        <end position="985"/>
    </location>
</feature>
<feature type="compositionally biased region" description="Basic and acidic residues" evidence="1">
    <location>
        <begin position="825"/>
        <end position="834"/>
    </location>
</feature>